<dbReference type="GO" id="GO:0071897">
    <property type="term" value="P:DNA biosynthetic process"/>
    <property type="evidence" value="ECO:0007669"/>
    <property type="project" value="UniProtKB-ARBA"/>
</dbReference>
<gene>
    <name evidence="2" type="primary">LOC112464667</name>
</gene>
<sequence length="137" mass="15767">MFNASSRCQNGLSINDTLLIDPKLQQDLFAILLRFRAKPVALTADVKQMFRQIWVNSEQCDYQLVWRFSESDPVLDYLLKTVTFGFTSSPFLAIYCLLQLALKYREKYPLAFAALFEALYVDDIVISVCTVEQARAH</sequence>
<dbReference type="RefSeq" id="XP_024887571.1">
    <property type="nucleotide sequence ID" value="XM_025031803.1"/>
</dbReference>
<dbReference type="AlphaFoldDB" id="A0A6J1R3C3"/>
<proteinExistence type="predicted"/>
<dbReference type="SUPFAM" id="SSF56672">
    <property type="entry name" value="DNA/RNA polymerases"/>
    <property type="match status" value="1"/>
</dbReference>
<accession>A0A6J1R3C3</accession>
<dbReference type="GeneID" id="112464667"/>
<dbReference type="OrthoDB" id="7697913at2759"/>
<organism evidence="1 2">
    <name type="scientific">Temnothorax curvispinosus</name>
    <dbReference type="NCBI Taxonomy" id="300111"/>
    <lineage>
        <taxon>Eukaryota</taxon>
        <taxon>Metazoa</taxon>
        <taxon>Ecdysozoa</taxon>
        <taxon>Arthropoda</taxon>
        <taxon>Hexapoda</taxon>
        <taxon>Insecta</taxon>
        <taxon>Pterygota</taxon>
        <taxon>Neoptera</taxon>
        <taxon>Endopterygota</taxon>
        <taxon>Hymenoptera</taxon>
        <taxon>Apocrita</taxon>
        <taxon>Aculeata</taxon>
        <taxon>Formicoidea</taxon>
        <taxon>Formicidae</taxon>
        <taxon>Myrmicinae</taxon>
        <taxon>Temnothorax</taxon>
    </lineage>
</organism>
<dbReference type="PANTHER" id="PTHR47331:SF5">
    <property type="entry name" value="RIBONUCLEASE H"/>
    <property type="match status" value="1"/>
</dbReference>
<name>A0A6J1R3C3_9HYME</name>
<evidence type="ECO:0000313" key="2">
    <source>
        <dbReference type="RefSeq" id="XP_024887571.1"/>
    </source>
</evidence>
<protein>
    <submittedName>
        <fullName evidence="2">Uncharacterized protein LOC112464667</fullName>
    </submittedName>
</protein>
<dbReference type="InterPro" id="IPR043502">
    <property type="entry name" value="DNA/RNA_pol_sf"/>
</dbReference>
<evidence type="ECO:0000313" key="1">
    <source>
        <dbReference type="Proteomes" id="UP000504618"/>
    </source>
</evidence>
<dbReference type="PANTHER" id="PTHR47331">
    <property type="entry name" value="PHD-TYPE DOMAIN-CONTAINING PROTEIN"/>
    <property type="match status" value="1"/>
</dbReference>
<reference evidence="2" key="1">
    <citation type="submission" date="2025-08" db="UniProtKB">
        <authorList>
            <consortium name="RefSeq"/>
        </authorList>
    </citation>
    <scope>IDENTIFICATION</scope>
    <source>
        <tissue evidence="2">Whole body</tissue>
    </source>
</reference>
<keyword evidence="1" id="KW-1185">Reference proteome</keyword>
<dbReference type="Proteomes" id="UP000504618">
    <property type="component" value="Unplaced"/>
</dbReference>